<proteinExistence type="predicted"/>
<sequence>MPSANYQASRSSERPSIGRTLSGVSFGLTVGKNRKLQVSPLFDLLLIGPVFPRWLRSRLSRILGFFGITENLGILAGGSAEKER</sequence>
<feature type="region of interest" description="Disordered" evidence="1">
    <location>
        <begin position="1"/>
        <end position="20"/>
    </location>
</feature>
<accession>A0A5C5YEC1</accession>
<dbReference type="EMBL" id="SJPK01000003">
    <property type="protein sequence ID" value="TWT73384.1"/>
    <property type="molecule type" value="Genomic_DNA"/>
</dbReference>
<dbReference type="AlphaFoldDB" id="A0A5C5YEC1"/>
<dbReference type="Proteomes" id="UP000318053">
    <property type="component" value="Unassembled WGS sequence"/>
</dbReference>
<comment type="caution">
    <text evidence="2">The sequence shown here is derived from an EMBL/GenBank/DDBJ whole genome shotgun (WGS) entry which is preliminary data.</text>
</comment>
<evidence type="ECO:0000313" key="3">
    <source>
        <dbReference type="Proteomes" id="UP000318053"/>
    </source>
</evidence>
<feature type="compositionally biased region" description="Polar residues" evidence="1">
    <location>
        <begin position="1"/>
        <end position="10"/>
    </location>
</feature>
<evidence type="ECO:0000313" key="2">
    <source>
        <dbReference type="EMBL" id="TWT73384.1"/>
    </source>
</evidence>
<gene>
    <name evidence="2" type="ORF">CA85_18540</name>
</gene>
<name>A0A5C5YEC1_9BACT</name>
<protein>
    <submittedName>
        <fullName evidence="2">Uncharacterized protein</fullName>
    </submittedName>
</protein>
<keyword evidence="3" id="KW-1185">Reference proteome</keyword>
<evidence type="ECO:0000256" key="1">
    <source>
        <dbReference type="SAM" id="MobiDB-lite"/>
    </source>
</evidence>
<organism evidence="2 3">
    <name type="scientific">Allorhodopirellula solitaria</name>
    <dbReference type="NCBI Taxonomy" id="2527987"/>
    <lineage>
        <taxon>Bacteria</taxon>
        <taxon>Pseudomonadati</taxon>
        <taxon>Planctomycetota</taxon>
        <taxon>Planctomycetia</taxon>
        <taxon>Pirellulales</taxon>
        <taxon>Pirellulaceae</taxon>
        <taxon>Allorhodopirellula</taxon>
    </lineage>
</organism>
<reference evidence="2 3" key="1">
    <citation type="submission" date="2019-02" db="EMBL/GenBank/DDBJ databases">
        <title>Deep-cultivation of Planctomycetes and their phenomic and genomic characterization uncovers novel biology.</title>
        <authorList>
            <person name="Wiegand S."/>
            <person name="Jogler M."/>
            <person name="Boedeker C."/>
            <person name="Pinto D."/>
            <person name="Vollmers J."/>
            <person name="Rivas-Marin E."/>
            <person name="Kohn T."/>
            <person name="Peeters S.H."/>
            <person name="Heuer A."/>
            <person name="Rast P."/>
            <person name="Oberbeckmann S."/>
            <person name="Bunk B."/>
            <person name="Jeske O."/>
            <person name="Meyerdierks A."/>
            <person name="Storesund J.E."/>
            <person name="Kallscheuer N."/>
            <person name="Luecker S."/>
            <person name="Lage O.M."/>
            <person name="Pohl T."/>
            <person name="Merkel B.J."/>
            <person name="Hornburger P."/>
            <person name="Mueller R.-W."/>
            <person name="Bruemmer F."/>
            <person name="Labrenz M."/>
            <person name="Spormann A.M."/>
            <person name="Op Den Camp H."/>
            <person name="Overmann J."/>
            <person name="Amann R."/>
            <person name="Jetten M.S.M."/>
            <person name="Mascher T."/>
            <person name="Medema M.H."/>
            <person name="Devos D.P."/>
            <person name="Kaster A.-K."/>
            <person name="Ovreas L."/>
            <person name="Rohde M."/>
            <person name="Galperin M.Y."/>
            <person name="Jogler C."/>
        </authorList>
    </citation>
    <scope>NUCLEOTIDE SEQUENCE [LARGE SCALE GENOMIC DNA]</scope>
    <source>
        <strain evidence="2 3">CA85</strain>
    </source>
</reference>